<comment type="similarity">
    <text evidence="4">Belongs to the eukaryotic ribosomal protein eL43 family. Putative zinc-binding subfamily.</text>
</comment>
<feature type="binding site" evidence="4">
    <location>
        <position position="37"/>
    </location>
    <ligand>
        <name>Zn(2+)</name>
        <dbReference type="ChEBI" id="CHEBI:29105"/>
    </ligand>
</feature>
<dbReference type="PANTHER" id="PTHR48129:SF1">
    <property type="entry name" value="LARGE RIBOSOMAL SUBUNIT PROTEIN EL43"/>
    <property type="match status" value="1"/>
</dbReference>
<dbReference type="InterPro" id="IPR002674">
    <property type="entry name" value="Ribosomal_eL43"/>
</dbReference>
<keyword evidence="1 4" id="KW-0694">RNA-binding</keyword>
<proteinExistence type="inferred from homology"/>
<sequence length="81" mass="8995">MPRRKKSFGLRLRTRGGASVRKRWTRIMTTMKGPHKCPSCGGRTVKRAGAGIWSCTKCGYQFAGGAYQPMTKLGQTSMRGR</sequence>
<comment type="caution">
    <text evidence="5">The sequence shown here is derived from an EMBL/GenBank/DDBJ whole genome shotgun (WGS) entry which is preliminary data.</text>
</comment>
<evidence type="ECO:0000313" key="6">
    <source>
        <dbReference type="Proteomes" id="UP000037210"/>
    </source>
</evidence>
<dbReference type="HAMAP" id="MF_00327">
    <property type="entry name" value="Ribosomal_eL43"/>
    <property type="match status" value="1"/>
</dbReference>
<dbReference type="GO" id="GO:0003735">
    <property type="term" value="F:structural constituent of ribosome"/>
    <property type="evidence" value="ECO:0007669"/>
    <property type="project" value="InterPro"/>
</dbReference>
<comment type="subunit">
    <text evidence="4">Part of the 50S ribosomal subunit.</text>
</comment>
<evidence type="ECO:0000256" key="3">
    <source>
        <dbReference type="ARBA" id="ARBA00023274"/>
    </source>
</evidence>
<dbReference type="Proteomes" id="UP000037210">
    <property type="component" value="Unassembled WGS sequence"/>
</dbReference>
<dbReference type="InterPro" id="IPR050522">
    <property type="entry name" value="Ribosomal_protein_eL43"/>
</dbReference>
<dbReference type="GO" id="GO:0070180">
    <property type="term" value="F:large ribosomal subunit rRNA binding"/>
    <property type="evidence" value="ECO:0007669"/>
    <property type="project" value="UniProtKB-UniRule"/>
</dbReference>
<accession>A0A0M0BLT7</accession>
<evidence type="ECO:0000256" key="1">
    <source>
        <dbReference type="ARBA" id="ARBA00022884"/>
    </source>
</evidence>
<dbReference type="GO" id="GO:0008270">
    <property type="term" value="F:zinc ion binding"/>
    <property type="evidence" value="ECO:0007669"/>
    <property type="project" value="UniProtKB-UniRule"/>
</dbReference>
<feature type="binding site" evidence="4">
    <location>
        <position position="40"/>
    </location>
    <ligand>
        <name>Zn(2+)</name>
        <dbReference type="ChEBI" id="CHEBI:29105"/>
    </ligand>
</feature>
<comment type="function">
    <text evidence="4">Binds to the 23S rRNA.</text>
</comment>
<evidence type="ECO:0000256" key="2">
    <source>
        <dbReference type="ARBA" id="ARBA00022980"/>
    </source>
</evidence>
<dbReference type="PANTHER" id="PTHR48129">
    <property type="entry name" value="60S RIBOSOMAL PROTEIN L37A"/>
    <property type="match status" value="1"/>
</dbReference>
<dbReference type="GO" id="GO:0005840">
    <property type="term" value="C:ribosome"/>
    <property type="evidence" value="ECO:0007669"/>
    <property type="project" value="UniProtKB-KW"/>
</dbReference>
<dbReference type="Gene3D" id="2.20.25.30">
    <property type="match status" value="1"/>
</dbReference>
<dbReference type="EMBL" id="LFWZ01000069">
    <property type="protein sequence ID" value="KON29301.1"/>
    <property type="molecule type" value="Genomic_DNA"/>
</dbReference>
<keyword evidence="3 4" id="KW-0687">Ribonucleoprotein</keyword>
<name>A0A0M0BLT7_9ARCH</name>
<dbReference type="InterPro" id="IPR011331">
    <property type="entry name" value="Ribosomal_eL37/eL43"/>
</dbReference>
<organism evidence="5 6">
    <name type="scientific">miscellaneous Crenarchaeota group-15 archaeon DG-45</name>
    <dbReference type="NCBI Taxonomy" id="1685127"/>
    <lineage>
        <taxon>Archaea</taxon>
        <taxon>Candidatus Bathyarchaeota</taxon>
        <taxon>MCG-15</taxon>
    </lineage>
</organism>
<dbReference type="InterPro" id="IPR011332">
    <property type="entry name" value="Ribosomal_zn-bd"/>
</dbReference>
<dbReference type="Pfam" id="PF01780">
    <property type="entry name" value="Ribosomal_L37ae"/>
    <property type="match status" value="1"/>
</dbReference>
<protein>
    <recommendedName>
        <fullName evidence="4">Large ribosomal subunit protein eL43</fullName>
    </recommendedName>
</protein>
<feature type="binding site" evidence="4">
    <location>
        <position position="55"/>
    </location>
    <ligand>
        <name>Zn(2+)</name>
        <dbReference type="ChEBI" id="CHEBI:29105"/>
    </ligand>
</feature>
<keyword evidence="4" id="KW-0479">Metal-binding</keyword>
<keyword evidence="4" id="KW-0862">Zinc</keyword>
<keyword evidence="4" id="KW-0863">Zinc-finger</keyword>
<keyword evidence="4" id="KW-0699">rRNA-binding</keyword>
<feature type="zinc finger region" description="C4-type" evidence="4">
    <location>
        <begin position="37"/>
        <end position="58"/>
    </location>
</feature>
<dbReference type="SUPFAM" id="SSF57829">
    <property type="entry name" value="Zn-binding ribosomal proteins"/>
    <property type="match status" value="1"/>
</dbReference>
<comment type="cofactor">
    <cofactor evidence="4">
        <name>Zn(2+)</name>
        <dbReference type="ChEBI" id="CHEBI:29105"/>
    </cofactor>
    <text evidence="4">Binds 1 zinc ion per subunit.</text>
</comment>
<dbReference type="AlphaFoldDB" id="A0A0M0BLT7"/>
<gene>
    <name evidence="4" type="primary">rpl37ae</name>
    <name evidence="5" type="ORF">AC482_06890</name>
</gene>
<feature type="binding site" evidence="4">
    <location>
        <position position="58"/>
    </location>
    <ligand>
        <name>Zn(2+)</name>
        <dbReference type="ChEBI" id="CHEBI:29105"/>
    </ligand>
</feature>
<evidence type="ECO:0000256" key="4">
    <source>
        <dbReference type="HAMAP-Rule" id="MF_00327"/>
    </source>
</evidence>
<evidence type="ECO:0000313" key="5">
    <source>
        <dbReference type="EMBL" id="KON29301.1"/>
    </source>
</evidence>
<dbReference type="GO" id="GO:1990904">
    <property type="term" value="C:ribonucleoprotein complex"/>
    <property type="evidence" value="ECO:0007669"/>
    <property type="project" value="UniProtKB-KW"/>
</dbReference>
<reference evidence="5 6" key="1">
    <citation type="submission" date="2015-06" db="EMBL/GenBank/DDBJ databases">
        <title>New insights into the roles of widespread benthic archaea in carbon and nitrogen cycling.</title>
        <authorList>
            <person name="Lazar C.S."/>
            <person name="Baker B.J."/>
            <person name="Seitz K.W."/>
            <person name="Hyde A.S."/>
            <person name="Dick G.J."/>
            <person name="Hinrichs K.-U."/>
            <person name="Teske A.P."/>
        </authorList>
    </citation>
    <scope>NUCLEOTIDE SEQUENCE [LARGE SCALE GENOMIC DNA]</scope>
    <source>
        <strain evidence="5">DG-45</strain>
    </source>
</reference>
<keyword evidence="2 4" id="KW-0689">Ribosomal protein</keyword>
<dbReference type="GO" id="GO:0006412">
    <property type="term" value="P:translation"/>
    <property type="evidence" value="ECO:0007669"/>
    <property type="project" value="UniProtKB-UniRule"/>
</dbReference>